<protein>
    <submittedName>
        <fullName evidence="1">Cell division FtsK/SpoIIIE</fullName>
    </submittedName>
</protein>
<evidence type="ECO:0000313" key="1">
    <source>
        <dbReference type="EMBL" id="PRP75730.1"/>
    </source>
</evidence>
<dbReference type="STRING" id="1890364.A0A2P6MVI7"/>
<name>A0A2P6MVI7_9EUKA</name>
<dbReference type="GO" id="GO:0051301">
    <property type="term" value="P:cell division"/>
    <property type="evidence" value="ECO:0007669"/>
    <property type="project" value="UniProtKB-KW"/>
</dbReference>
<reference evidence="1 2" key="1">
    <citation type="journal article" date="2018" name="Genome Biol. Evol.">
        <title>Multiple Roots of Fruiting Body Formation in Amoebozoa.</title>
        <authorList>
            <person name="Hillmann F."/>
            <person name="Forbes G."/>
            <person name="Novohradska S."/>
            <person name="Ferling I."/>
            <person name="Riege K."/>
            <person name="Groth M."/>
            <person name="Westermann M."/>
            <person name="Marz M."/>
            <person name="Spaller T."/>
            <person name="Winckler T."/>
            <person name="Schaap P."/>
            <person name="Glockner G."/>
        </authorList>
    </citation>
    <scope>NUCLEOTIDE SEQUENCE [LARGE SCALE GENOMIC DNA]</scope>
    <source>
        <strain evidence="1 2">Jena</strain>
    </source>
</reference>
<sequence length="321" mass="36835">MQKVKSTFFDANGNRKHLLKRHRVPQAPQAPVAALTHELPAEPITGNVLMEQKEVLAPVSAPEYNLNQTFNRNVDYSFSSGQYNNGTTISSSTFTTTSFARQEPVILERVERDVVVQERIHPVEKEEIQPIIYREREQLDVKQITQMLHETEIRPTVLEQRELPAERREAVIERGAPIQENIILATREVDAVARSSVVHAPIVEETIKKTVIEEVQPVLERDIFVPTVLQQTQPIYEKIVEAPVLYRETRTVRELGTEYTNAPFVDGELNWERKRYGKLETPAAFTRVSQFEKNETFYSPSLQGKSTITDLKRNFEATRAL</sequence>
<dbReference type="Proteomes" id="UP000241769">
    <property type="component" value="Unassembled WGS sequence"/>
</dbReference>
<keyword evidence="2" id="KW-1185">Reference proteome</keyword>
<comment type="caution">
    <text evidence="1">The sequence shown here is derived from an EMBL/GenBank/DDBJ whole genome shotgun (WGS) entry which is preliminary data.</text>
</comment>
<proteinExistence type="predicted"/>
<dbReference type="OrthoDB" id="2118965at2759"/>
<organism evidence="1 2">
    <name type="scientific">Planoprotostelium fungivorum</name>
    <dbReference type="NCBI Taxonomy" id="1890364"/>
    <lineage>
        <taxon>Eukaryota</taxon>
        <taxon>Amoebozoa</taxon>
        <taxon>Evosea</taxon>
        <taxon>Variosea</taxon>
        <taxon>Cavosteliida</taxon>
        <taxon>Cavosteliaceae</taxon>
        <taxon>Planoprotostelium</taxon>
    </lineage>
</organism>
<dbReference type="EMBL" id="MDYQ01000364">
    <property type="protein sequence ID" value="PRP75730.1"/>
    <property type="molecule type" value="Genomic_DNA"/>
</dbReference>
<keyword evidence="1" id="KW-0132">Cell division</keyword>
<dbReference type="InParanoid" id="A0A2P6MVI7"/>
<keyword evidence="1" id="KW-0131">Cell cycle</keyword>
<accession>A0A2P6MVI7</accession>
<gene>
    <name evidence="1" type="ORF">PROFUN_09154</name>
</gene>
<dbReference type="AlphaFoldDB" id="A0A2P6MVI7"/>
<evidence type="ECO:0000313" key="2">
    <source>
        <dbReference type="Proteomes" id="UP000241769"/>
    </source>
</evidence>